<gene>
    <name evidence="1" type="ORF">HNR23_002936</name>
</gene>
<evidence type="ECO:0000313" key="1">
    <source>
        <dbReference type="EMBL" id="MBB6172876.1"/>
    </source>
</evidence>
<evidence type="ECO:0000313" key="2">
    <source>
        <dbReference type="Proteomes" id="UP000546642"/>
    </source>
</evidence>
<name>A0A7W9YJV4_9ACTN</name>
<sequence>MFVLVEVCFEFRWRDQVDLSVQPAVVEPVDVPGHRDLQLIEALPRAPLRMSSALNSEWNASASTLP</sequence>
<dbReference type="Proteomes" id="UP000546642">
    <property type="component" value="Unassembled WGS sequence"/>
</dbReference>
<proteinExistence type="predicted"/>
<keyword evidence="2" id="KW-1185">Reference proteome</keyword>
<reference evidence="1 2" key="1">
    <citation type="submission" date="2020-08" db="EMBL/GenBank/DDBJ databases">
        <title>Sequencing the genomes of 1000 actinobacteria strains.</title>
        <authorList>
            <person name="Klenk H.-P."/>
        </authorList>
    </citation>
    <scope>NUCLEOTIDE SEQUENCE [LARGE SCALE GENOMIC DNA]</scope>
    <source>
        <strain evidence="1 2">DSM 46659</strain>
    </source>
</reference>
<dbReference type="EMBL" id="JACHDS010000001">
    <property type="protein sequence ID" value="MBB6172876.1"/>
    <property type="molecule type" value="Genomic_DNA"/>
</dbReference>
<accession>A0A7W9YJV4</accession>
<comment type="caution">
    <text evidence="1">The sequence shown here is derived from an EMBL/GenBank/DDBJ whole genome shotgun (WGS) entry which is preliminary data.</text>
</comment>
<organism evidence="1 2">
    <name type="scientific">Nocardiopsis mwathae</name>
    <dbReference type="NCBI Taxonomy" id="1472723"/>
    <lineage>
        <taxon>Bacteria</taxon>
        <taxon>Bacillati</taxon>
        <taxon>Actinomycetota</taxon>
        <taxon>Actinomycetes</taxon>
        <taxon>Streptosporangiales</taxon>
        <taxon>Nocardiopsidaceae</taxon>
        <taxon>Nocardiopsis</taxon>
    </lineage>
</organism>
<protein>
    <submittedName>
        <fullName evidence="1">Uncharacterized protein</fullName>
    </submittedName>
</protein>
<dbReference type="AlphaFoldDB" id="A0A7W9YJV4"/>